<name>A0AAV7LUB6_PLEWA</name>
<keyword evidence="2" id="KW-1185">Reference proteome</keyword>
<sequence length="71" mass="7522">MPRLSLRLLVCRPQLPGKASHGPEGSDTASGTTCGLNRFQHHQTAYTTIFRCVAGVAEAPVRIFVGARSGA</sequence>
<protein>
    <submittedName>
        <fullName evidence="1">Uncharacterized protein</fullName>
    </submittedName>
</protein>
<dbReference type="Proteomes" id="UP001066276">
    <property type="component" value="Chromosome 11"/>
</dbReference>
<reference evidence="1" key="1">
    <citation type="journal article" date="2022" name="bioRxiv">
        <title>Sequencing and chromosome-scale assembly of the giantPleurodeles waltlgenome.</title>
        <authorList>
            <person name="Brown T."/>
            <person name="Elewa A."/>
            <person name="Iarovenko S."/>
            <person name="Subramanian E."/>
            <person name="Araus A.J."/>
            <person name="Petzold A."/>
            <person name="Susuki M."/>
            <person name="Suzuki K.-i.T."/>
            <person name="Hayashi T."/>
            <person name="Toyoda A."/>
            <person name="Oliveira C."/>
            <person name="Osipova E."/>
            <person name="Leigh N.D."/>
            <person name="Simon A."/>
            <person name="Yun M.H."/>
        </authorList>
    </citation>
    <scope>NUCLEOTIDE SEQUENCE</scope>
    <source>
        <strain evidence="1">20211129_DDA</strain>
        <tissue evidence="1">Liver</tissue>
    </source>
</reference>
<evidence type="ECO:0000313" key="2">
    <source>
        <dbReference type="Proteomes" id="UP001066276"/>
    </source>
</evidence>
<evidence type="ECO:0000313" key="1">
    <source>
        <dbReference type="EMBL" id="KAJ1091205.1"/>
    </source>
</evidence>
<organism evidence="1 2">
    <name type="scientific">Pleurodeles waltl</name>
    <name type="common">Iberian ribbed newt</name>
    <dbReference type="NCBI Taxonomy" id="8319"/>
    <lineage>
        <taxon>Eukaryota</taxon>
        <taxon>Metazoa</taxon>
        <taxon>Chordata</taxon>
        <taxon>Craniata</taxon>
        <taxon>Vertebrata</taxon>
        <taxon>Euteleostomi</taxon>
        <taxon>Amphibia</taxon>
        <taxon>Batrachia</taxon>
        <taxon>Caudata</taxon>
        <taxon>Salamandroidea</taxon>
        <taxon>Salamandridae</taxon>
        <taxon>Pleurodelinae</taxon>
        <taxon>Pleurodeles</taxon>
    </lineage>
</organism>
<gene>
    <name evidence="1" type="ORF">NDU88_004332</name>
</gene>
<dbReference type="AlphaFoldDB" id="A0AAV7LUB6"/>
<accession>A0AAV7LUB6</accession>
<proteinExistence type="predicted"/>
<comment type="caution">
    <text evidence="1">The sequence shown here is derived from an EMBL/GenBank/DDBJ whole genome shotgun (WGS) entry which is preliminary data.</text>
</comment>
<dbReference type="EMBL" id="JANPWB010000015">
    <property type="protein sequence ID" value="KAJ1091205.1"/>
    <property type="molecule type" value="Genomic_DNA"/>
</dbReference>